<dbReference type="PROSITE" id="PS51296">
    <property type="entry name" value="RIESKE"/>
    <property type="match status" value="1"/>
</dbReference>
<dbReference type="Pfam" id="PF00355">
    <property type="entry name" value="Rieske"/>
    <property type="match status" value="1"/>
</dbReference>
<keyword evidence="2" id="KW-0150">Chloroplast</keyword>
<dbReference type="PANTHER" id="PTHR21266:SF24">
    <property type="entry name" value="PHEOPHORBIDE A OXYGENASE, CHLOROPLASTIC"/>
    <property type="match status" value="1"/>
</dbReference>
<keyword evidence="8" id="KW-0411">Iron-sulfur</keyword>
<reference evidence="10 11" key="1">
    <citation type="submission" date="2019-12" db="EMBL/GenBank/DDBJ databases">
        <authorList>
            <person name="Alioto T."/>
            <person name="Alioto T."/>
            <person name="Gomez Garrido J."/>
        </authorList>
    </citation>
    <scope>NUCLEOTIDE SEQUENCE [LARGE SCALE GENOMIC DNA]</scope>
</reference>
<dbReference type="PANTHER" id="PTHR21266">
    <property type="entry name" value="IRON-SULFUR DOMAIN CONTAINING PROTEIN"/>
    <property type="match status" value="1"/>
</dbReference>
<keyword evidence="6" id="KW-0809">Transit peptide</keyword>
<evidence type="ECO:0000256" key="4">
    <source>
        <dbReference type="ARBA" id="ARBA00022714"/>
    </source>
</evidence>
<dbReference type="GO" id="GO:0009534">
    <property type="term" value="C:chloroplast thylakoid"/>
    <property type="evidence" value="ECO:0007669"/>
    <property type="project" value="TreeGrafter"/>
</dbReference>
<dbReference type="CDD" id="cd03480">
    <property type="entry name" value="Rieske_RO_Alpha_PaO"/>
    <property type="match status" value="1"/>
</dbReference>
<evidence type="ECO:0000256" key="3">
    <source>
        <dbReference type="ARBA" id="ARBA00022640"/>
    </source>
</evidence>
<dbReference type="OrthoDB" id="426882at2759"/>
<evidence type="ECO:0000313" key="10">
    <source>
        <dbReference type="EMBL" id="CAA3018646.1"/>
    </source>
</evidence>
<keyword evidence="7" id="KW-0408">Iron</keyword>
<sequence>MAVSLASGTPIFPSTTTRNSTINNAIGPHFNCNLPSQKRRNFINTRLCVATPQSTPTASTSEEKQDSVSRLENNFEVEIEDSEENSSTKFSWRDHWYPVSLVEDIDPRYPTPFQLLNRDLVLWFDSTASQWVAFDDKCPHRLAPLSEGRIDENGHLQCSYHGWSFDGCGSCTRIPQAASEGPEARAVKSPRACATRFPTMVSQGLLFVWPDENGWERAQATKPPMLPDDFDKPDFSSVTIQRDLYYGYDTLMENVSDPSHIDFAHHKVTGRRDRAKPLPFKMEGTGPWGFAGANDGNPKISAKFVAPCYYLNKIEIDTKLPLVGNQKWIIWICSFNVPMAPGKTRSIVCSARNFFQFTMPGPAWWQVIPRWHEHWTSNKVYDGDMIVLQGQEKIFLSKSKDGSGDVNKQYTKITFTPTQADRFVLAFRNWLTRHGNSQPEWFGTADQQQLPSTVFSKRQMLDRYEQHTLKCSSCKQAFTTFQTLQKFLIGAAVICSATAGIPPDVQIRVILGAVAILSAGLAYFAYEIQKNFVFIDYVHADID</sequence>
<evidence type="ECO:0000256" key="8">
    <source>
        <dbReference type="ARBA" id="ARBA00023014"/>
    </source>
</evidence>
<keyword evidence="5" id="KW-0479">Metal-binding</keyword>
<dbReference type="Proteomes" id="UP000594638">
    <property type="component" value="Unassembled WGS sequence"/>
</dbReference>
<dbReference type="GO" id="GO:0032441">
    <property type="term" value="F:pheophorbide a oxygenase activity"/>
    <property type="evidence" value="ECO:0007669"/>
    <property type="project" value="TreeGrafter"/>
</dbReference>
<comment type="caution">
    <text evidence="10">The sequence shown here is derived from an EMBL/GenBank/DDBJ whole genome shotgun (WGS) entry which is preliminary data.</text>
</comment>
<protein>
    <submittedName>
        <fullName evidence="10">Pheophorbide a oxygenase, chloroplastic</fullName>
    </submittedName>
</protein>
<evidence type="ECO:0000256" key="7">
    <source>
        <dbReference type="ARBA" id="ARBA00023004"/>
    </source>
</evidence>
<evidence type="ECO:0000256" key="1">
    <source>
        <dbReference type="ARBA" id="ARBA00004229"/>
    </source>
</evidence>
<evidence type="ECO:0000256" key="2">
    <source>
        <dbReference type="ARBA" id="ARBA00022528"/>
    </source>
</evidence>
<comment type="subcellular location">
    <subcellularLocation>
        <location evidence="1">Plastid</location>
        <location evidence="1">Chloroplast</location>
    </subcellularLocation>
</comment>
<gene>
    <name evidence="10" type="ORF">OLEA9_A054840</name>
</gene>
<evidence type="ECO:0000256" key="6">
    <source>
        <dbReference type="ARBA" id="ARBA00022946"/>
    </source>
</evidence>
<dbReference type="InterPro" id="IPR017941">
    <property type="entry name" value="Rieske_2Fe-2S"/>
</dbReference>
<dbReference type="InterPro" id="IPR013626">
    <property type="entry name" value="PaO"/>
</dbReference>
<evidence type="ECO:0000256" key="5">
    <source>
        <dbReference type="ARBA" id="ARBA00022723"/>
    </source>
</evidence>
<dbReference type="GO" id="GO:0010277">
    <property type="term" value="F:chlorophyllide a oxygenase activity"/>
    <property type="evidence" value="ECO:0007669"/>
    <property type="project" value="InterPro"/>
</dbReference>
<organism evidence="10 11">
    <name type="scientific">Olea europaea subsp. europaea</name>
    <dbReference type="NCBI Taxonomy" id="158383"/>
    <lineage>
        <taxon>Eukaryota</taxon>
        <taxon>Viridiplantae</taxon>
        <taxon>Streptophyta</taxon>
        <taxon>Embryophyta</taxon>
        <taxon>Tracheophyta</taxon>
        <taxon>Spermatophyta</taxon>
        <taxon>Magnoliopsida</taxon>
        <taxon>eudicotyledons</taxon>
        <taxon>Gunneridae</taxon>
        <taxon>Pentapetalae</taxon>
        <taxon>asterids</taxon>
        <taxon>lamiids</taxon>
        <taxon>Lamiales</taxon>
        <taxon>Oleaceae</taxon>
        <taxon>Oleeae</taxon>
        <taxon>Olea</taxon>
    </lineage>
</organism>
<dbReference type="EMBL" id="CACTIH010007888">
    <property type="protein sequence ID" value="CAA3018646.1"/>
    <property type="molecule type" value="Genomic_DNA"/>
</dbReference>
<keyword evidence="11" id="KW-1185">Reference proteome</keyword>
<dbReference type="GO" id="GO:0051537">
    <property type="term" value="F:2 iron, 2 sulfur cluster binding"/>
    <property type="evidence" value="ECO:0007669"/>
    <property type="project" value="UniProtKB-KW"/>
</dbReference>
<dbReference type="Pfam" id="PF08417">
    <property type="entry name" value="PaO"/>
    <property type="match status" value="1"/>
</dbReference>
<proteinExistence type="predicted"/>
<evidence type="ECO:0000259" key="9">
    <source>
        <dbReference type="PROSITE" id="PS51296"/>
    </source>
</evidence>
<name>A0A8S0UN88_OLEEU</name>
<keyword evidence="3" id="KW-0934">Plastid</keyword>
<dbReference type="Gramene" id="OE9A054840T1">
    <property type="protein sequence ID" value="OE9A054840C1"/>
    <property type="gene ID" value="OE9A054840"/>
</dbReference>
<dbReference type="SUPFAM" id="SSF55961">
    <property type="entry name" value="Bet v1-like"/>
    <property type="match status" value="1"/>
</dbReference>
<dbReference type="Gene3D" id="3.90.380.10">
    <property type="entry name" value="Naphthalene 1,2-dioxygenase Alpha Subunit, Chain A, domain 1"/>
    <property type="match status" value="1"/>
</dbReference>
<dbReference type="InterPro" id="IPR050584">
    <property type="entry name" value="Cholesterol_7-desaturase"/>
</dbReference>
<dbReference type="SUPFAM" id="SSF50022">
    <property type="entry name" value="ISP domain"/>
    <property type="match status" value="1"/>
</dbReference>
<dbReference type="InterPro" id="IPR036922">
    <property type="entry name" value="Rieske_2Fe-2S_sf"/>
</dbReference>
<dbReference type="AlphaFoldDB" id="A0A8S0UN88"/>
<feature type="domain" description="Rieske" evidence="9">
    <location>
        <begin position="96"/>
        <end position="208"/>
    </location>
</feature>
<keyword evidence="4" id="KW-0001">2Fe-2S</keyword>
<accession>A0A8S0UN88</accession>
<dbReference type="Gene3D" id="2.102.10.10">
    <property type="entry name" value="Rieske [2Fe-2S] iron-sulphur domain"/>
    <property type="match status" value="1"/>
</dbReference>
<evidence type="ECO:0000313" key="11">
    <source>
        <dbReference type="Proteomes" id="UP000594638"/>
    </source>
</evidence>
<dbReference type="GO" id="GO:0046872">
    <property type="term" value="F:metal ion binding"/>
    <property type="evidence" value="ECO:0007669"/>
    <property type="project" value="UniProtKB-KW"/>
</dbReference>